<dbReference type="EMBL" id="CABPSD010000016">
    <property type="protein sequence ID" value="VVE40828.1"/>
    <property type="molecule type" value="Genomic_DNA"/>
</dbReference>
<evidence type="ECO:0000313" key="2">
    <source>
        <dbReference type="Proteomes" id="UP000368474"/>
    </source>
</evidence>
<sequence>MSGRHIEAIFCDDIRNEIGNKMSFMGVYLNDMHVSDFPITIPKLCIFASVHTAIEKPFKELELVVRKDGETISSIKFEPESLVLNATSREGFAPPTRAHAGAALIFSPFQFDGPCRLDVVAITEEGELTGPKLYVTKALAPAT</sequence>
<keyword evidence="2" id="KW-1185">Reference proteome</keyword>
<gene>
    <name evidence="1" type="ORF">PMO31116_04110</name>
</gene>
<dbReference type="Proteomes" id="UP000368474">
    <property type="component" value="Unassembled WGS sequence"/>
</dbReference>
<protein>
    <submittedName>
        <fullName evidence="1">Uncharacterized protein</fullName>
    </submittedName>
</protein>
<organism evidence="1 2">
    <name type="scientific">Pandoraea morbifera</name>
    <dbReference type="NCBI Taxonomy" id="2508300"/>
    <lineage>
        <taxon>Bacteria</taxon>
        <taxon>Pseudomonadati</taxon>
        <taxon>Pseudomonadota</taxon>
        <taxon>Betaproteobacteria</taxon>
        <taxon>Burkholderiales</taxon>
        <taxon>Burkholderiaceae</taxon>
        <taxon>Pandoraea</taxon>
    </lineage>
</organism>
<dbReference type="Pfam" id="PF22091">
    <property type="entry name" value="DUF6941"/>
    <property type="match status" value="1"/>
</dbReference>
<evidence type="ECO:0000313" key="1">
    <source>
        <dbReference type="EMBL" id="VVE40828.1"/>
    </source>
</evidence>
<reference evidence="1 2" key="1">
    <citation type="submission" date="2019-08" db="EMBL/GenBank/DDBJ databases">
        <authorList>
            <person name="Peeters C."/>
        </authorList>
    </citation>
    <scope>NUCLEOTIDE SEQUENCE [LARGE SCALE GENOMIC DNA]</scope>
    <source>
        <strain evidence="1 2">LMG 31116</strain>
    </source>
</reference>
<dbReference type="RefSeq" id="WP_150568283.1">
    <property type="nucleotide sequence ID" value="NZ_CABPSD010000016.1"/>
</dbReference>
<accession>A0A5E4XXP1</accession>
<dbReference type="AlphaFoldDB" id="A0A5E4XXP1"/>
<name>A0A5E4XXP1_9BURK</name>
<proteinExistence type="predicted"/>
<dbReference type="InterPro" id="IPR054221">
    <property type="entry name" value="DUF6941"/>
</dbReference>